<proteinExistence type="predicted"/>
<sequence>MSLKESMVPTGTARQVNQEATPPHGVDAQFAGMKEQRMNCSCRASKCKC</sequence>
<dbReference type="EMBL" id="JAUJYO010000006">
    <property type="protein sequence ID" value="KAK1314784.1"/>
    <property type="molecule type" value="Genomic_DNA"/>
</dbReference>
<accession>A0AAV9EP82</accession>
<gene>
    <name evidence="2" type="ORF">QJS10_CPA06g00243</name>
</gene>
<evidence type="ECO:0000256" key="1">
    <source>
        <dbReference type="SAM" id="MobiDB-lite"/>
    </source>
</evidence>
<reference evidence="2" key="2">
    <citation type="submission" date="2023-06" db="EMBL/GenBank/DDBJ databases">
        <authorList>
            <person name="Ma L."/>
            <person name="Liu K.-W."/>
            <person name="Li Z."/>
            <person name="Hsiao Y.-Y."/>
            <person name="Qi Y."/>
            <person name="Fu T."/>
            <person name="Tang G."/>
            <person name="Zhang D."/>
            <person name="Sun W.-H."/>
            <person name="Liu D.-K."/>
            <person name="Li Y."/>
            <person name="Chen G.-Z."/>
            <person name="Liu X.-D."/>
            <person name="Liao X.-Y."/>
            <person name="Jiang Y.-T."/>
            <person name="Yu X."/>
            <person name="Hao Y."/>
            <person name="Huang J."/>
            <person name="Zhao X.-W."/>
            <person name="Ke S."/>
            <person name="Chen Y.-Y."/>
            <person name="Wu W.-L."/>
            <person name="Hsu J.-L."/>
            <person name="Lin Y.-F."/>
            <person name="Huang M.-D."/>
            <person name="Li C.-Y."/>
            <person name="Huang L."/>
            <person name="Wang Z.-W."/>
            <person name="Zhao X."/>
            <person name="Zhong W.-Y."/>
            <person name="Peng D.-H."/>
            <person name="Ahmad S."/>
            <person name="Lan S."/>
            <person name="Zhang J.-S."/>
            <person name="Tsai W.-C."/>
            <person name="Van De Peer Y."/>
            <person name="Liu Z.-J."/>
        </authorList>
    </citation>
    <scope>NUCLEOTIDE SEQUENCE</scope>
    <source>
        <strain evidence="2">CP</strain>
        <tissue evidence="2">Leaves</tissue>
    </source>
</reference>
<dbReference type="AlphaFoldDB" id="A0AAV9EP82"/>
<comment type="caution">
    <text evidence="2">The sequence shown here is derived from an EMBL/GenBank/DDBJ whole genome shotgun (WGS) entry which is preliminary data.</text>
</comment>
<evidence type="ECO:0000313" key="2">
    <source>
        <dbReference type="EMBL" id="KAK1314784.1"/>
    </source>
</evidence>
<dbReference type="Proteomes" id="UP001180020">
    <property type="component" value="Unassembled WGS sequence"/>
</dbReference>
<evidence type="ECO:0000313" key="3">
    <source>
        <dbReference type="Proteomes" id="UP001180020"/>
    </source>
</evidence>
<reference evidence="2" key="1">
    <citation type="journal article" date="2023" name="Nat. Commun.">
        <title>Diploid and tetraploid genomes of Acorus and the evolution of monocots.</title>
        <authorList>
            <person name="Ma L."/>
            <person name="Liu K.W."/>
            <person name="Li Z."/>
            <person name="Hsiao Y.Y."/>
            <person name="Qi Y."/>
            <person name="Fu T."/>
            <person name="Tang G.D."/>
            <person name="Zhang D."/>
            <person name="Sun W.H."/>
            <person name="Liu D.K."/>
            <person name="Li Y."/>
            <person name="Chen G.Z."/>
            <person name="Liu X.D."/>
            <person name="Liao X.Y."/>
            <person name="Jiang Y.T."/>
            <person name="Yu X."/>
            <person name="Hao Y."/>
            <person name="Huang J."/>
            <person name="Zhao X.W."/>
            <person name="Ke S."/>
            <person name="Chen Y.Y."/>
            <person name="Wu W.L."/>
            <person name="Hsu J.L."/>
            <person name="Lin Y.F."/>
            <person name="Huang M.D."/>
            <person name="Li C.Y."/>
            <person name="Huang L."/>
            <person name="Wang Z.W."/>
            <person name="Zhao X."/>
            <person name="Zhong W.Y."/>
            <person name="Peng D.H."/>
            <person name="Ahmad S."/>
            <person name="Lan S."/>
            <person name="Zhang J.S."/>
            <person name="Tsai W.C."/>
            <person name="Van de Peer Y."/>
            <person name="Liu Z.J."/>
        </authorList>
    </citation>
    <scope>NUCLEOTIDE SEQUENCE</scope>
    <source>
        <strain evidence="2">CP</strain>
    </source>
</reference>
<organism evidence="2 3">
    <name type="scientific">Acorus calamus</name>
    <name type="common">Sweet flag</name>
    <dbReference type="NCBI Taxonomy" id="4465"/>
    <lineage>
        <taxon>Eukaryota</taxon>
        <taxon>Viridiplantae</taxon>
        <taxon>Streptophyta</taxon>
        <taxon>Embryophyta</taxon>
        <taxon>Tracheophyta</taxon>
        <taxon>Spermatophyta</taxon>
        <taxon>Magnoliopsida</taxon>
        <taxon>Liliopsida</taxon>
        <taxon>Acoraceae</taxon>
        <taxon>Acorus</taxon>
    </lineage>
</organism>
<name>A0AAV9EP82_ACOCL</name>
<feature type="region of interest" description="Disordered" evidence="1">
    <location>
        <begin position="1"/>
        <end position="26"/>
    </location>
</feature>
<keyword evidence="3" id="KW-1185">Reference proteome</keyword>
<protein>
    <recommendedName>
        <fullName evidence="4">Metallothionein</fullName>
    </recommendedName>
</protein>
<evidence type="ECO:0008006" key="4">
    <source>
        <dbReference type="Google" id="ProtNLM"/>
    </source>
</evidence>